<dbReference type="Proteomes" id="UP000199495">
    <property type="component" value="Unassembled WGS sequence"/>
</dbReference>
<sequence length="477" mass="50025">MPTIGILAAAVFAGFALCMALPMLVALIEGNWRALEAMFLVSAAYGFLASVTILALIARRRTLNRAGVFTAAIVIWLSFVAAATPVFILVEGHSVVGALFEASSAVTTMGITLRPLPDISASMAFYRATIAWLGGLLTLMMAVYVLGPYRVGGTPSANLRQVQHARTEEDPRFGETLQEIGLPYLALTMLCALLLGMTGVAADDAVVVAMSMLSTNGFVPDRSSSSVLDNGAAETIMVVFMLVGATSIVWHRLVSSRNFADSREHSEGVLFLAAVAVLIVAAVLASIVAPPSGLSGIQAALNYVFDIVSMVTTTGIAHDTDSGISLPFELVLLIVFIGGCSYSTAGGIKAFRVMAMLKHVGNELERLVYPSAILREDAQYDDQHRMIAKSIWSAFFLAVLTITVGILLFALQGHALPNAIGLGAGAFSQVGGLVDDAVPGLTQGAVSDGTLLTIAGLALVARIEILIVLAAIAGKRW</sequence>
<dbReference type="GO" id="GO:0005886">
    <property type="term" value="C:plasma membrane"/>
    <property type="evidence" value="ECO:0007669"/>
    <property type="project" value="UniProtKB-SubCell"/>
</dbReference>
<dbReference type="STRING" id="440168.SAMN04487974_1086"/>
<evidence type="ECO:0000313" key="11">
    <source>
        <dbReference type="Proteomes" id="UP000199495"/>
    </source>
</evidence>
<dbReference type="GO" id="GO:0030001">
    <property type="term" value="P:metal ion transport"/>
    <property type="evidence" value="ECO:0007669"/>
    <property type="project" value="UniProtKB-ARBA"/>
</dbReference>
<name>A0A1G7WZN1_9HYPH</name>
<feature type="transmembrane region" description="Helical" evidence="9">
    <location>
        <begin position="231"/>
        <end position="250"/>
    </location>
</feature>
<dbReference type="PANTHER" id="PTHR32024">
    <property type="entry name" value="TRK SYSTEM POTASSIUM UPTAKE PROTEIN TRKG-RELATED"/>
    <property type="match status" value="1"/>
</dbReference>
<organism evidence="10 11">
    <name type="scientific">Pelagibacterium luteolum</name>
    <dbReference type="NCBI Taxonomy" id="440168"/>
    <lineage>
        <taxon>Bacteria</taxon>
        <taxon>Pseudomonadati</taxon>
        <taxon>Pseudomonadota</taxon>
        <taxon>Alphaproteobacteria</taxon>
        <taxon>Hyphomicrobiales</taxon>
        <taxon>Devosiaceae</taxon>
        <taxon>Pelagibacterium</taxon>
    </lineage>
</organism>
<dbReference type="RefSeq" id="WP_090597083.1">
    <property type="nucleotide sequence ID" value="NZ_FNCS01000008.1"/>
</dbReference>
<dbReference type="EMBL" id="FNCS01000008">
    <property type="protein sequence ID" value="SDG77351.1"/>
    <property type="molecule type" value="Genomic_DNA"/>
</dbReference>
<dbReference type="AlphaFoldDB" id="A0A1G7WZN1"/>
<keyword evidence="11" id="KW-1185">Reference proteome</keyword>
<dbReference type="OrthoDB" id="8478125at2"/>
<evidence type="ECO:0000256" key="5">
    <source>
        <dbReference type="ARBA" id="ARBA00022692"/>
    </source>
</evidence>
<keyword evidence="6 9" id="KW-1133">Transmembrane helix</keyword>
<evidence type="ECO:0000313" key="10">
    <source>
        <dbReference type="EMBL" id="SDG77351.1"/>
    </source>
</evidence>
<evidence type="ECO:0000256" key="8">
    <source>
        <dbReference type="ARBA" id="ARBA00023136"/>
    </source>
</evidence>
<keyword evidence="4" id="KW-1003">Cell membrane</keyword>
<feature type="transmembrane region" description="Helical" evidence="9">
    <location>
        <begin position="391"/>
        <end position="411"/>
    </location>
</feature>
<dbReference type="Pfam" id="PF02386">
    <property type="entry name" value="TrkH"/>
    <property type="match status" value="1"/>
</dbReference>
<feature type="transmembrane region" description="Helical" evidence="9">
    <location>
        <begin position="330"/>
        <end position="348"/>
    </location>
</feature>
<feature type="transmembrane region" description="Helical" evidence="9">
    <location>
        <begin position="270"/>
        <end position="288"/>
    </location>
</feature>
<proteinExistence type="inferred from homology"/>
<keyword evidence="8 9" id="KW-0472">Membrane</keyword>
<evidence type="ECO:0000256" key="3">
    <source>
        <dbReference type="ARBA" id="ARBA00022448"/>
    </source>
</evidence>
<feature type="transmembrane region" description="Helical" evidence="9">
    <location>
        <begin position="451"/>
        <end position="473"/>
    </location>
</feature>
<evidence type="ECO:0000256" key="7">
    <source>
        <dbReference type="ARBA" id="ARBA00023065"/>
    </source>
</evidence>
<feature type="transmembrane region" description="Helical" evidence="9">
    <location>
        <begin position="184"/>
        <end position="210"/>
    </location>
</feature>
<keyword evidence="3" id="KW-0813">Transport</keyword>
<evidence type="ECO:0000256" key="9">
    <source>
        <dbReference type="SAM" id="Phobius"/>
    </source>
</evidence>
<feature type="transmembrane region" description="Helical" evidence="9">
    <location>
        <begin position="125"/>
        <end position="146"/>
    </location>
</feature>
<reference evidence="10 11" key="1">
    <citation type="submission" date="2016-10" db="EMBL/GenBank/DDBJ databases">
        <authorList>
            <person name="de Groot N.N."/>
        </authorList>
    </citation>
    <scope>NUCLEOTIDE SEQUENCE [LARGE SCALE GENOMIC DNA]</scope>
    <source>
        <strain evidence="10 11">CGMCC 1.10267</strain>
    </source>
</reference>
<comment type="subcellular location">
    <subcellularLocation>
        <location evidence="1">Cell membrane</location>
        <topology evidence="1">Multi-pass membrane protein</topology>
    </subcellularLocation>
</comment>
<gene>
    <name evidence="10" type="ORF">SAMN04487974_1086</name>
</gene>
<dbReference type="PANTHER" id="PTHR32024:SF2">
    <property type="entry name" value="TRK SYSTEM POTASSIUM UPTAKE PROTEIN TRKG-RELATED"/>
    <property type="match status" value="1"/>
</dbReference>
<keyword evidence="5 9" id="KW-0812">Transmembrane</keyword>
<evidence type="ECO:0000256" key="1">
    <source>
        <dbReference type="ARBA" id="ARBA00004651"/>
    </source>
</evidence>
<dbReference type="GO" id="GO:0008324">
    <property type="term" value="F:monoatomic cation transmembrane transporter activity"/>
    <property type="evidence" value="ECO:0007669"/>
    <property type="project" value="InterPro"/>
</dbReference>
<comment type="similarity">
    <text evidence="2">Belongs to the TrkH potassium transport family.</text>
</comment>
<evidence type="ECO:0000256" key="4">
    <source>
        <dbReference type="ARBA" id="ARBA00022475"/>
    </source>
</evidence>
<keyword evidence="7" id="KW-0406">Ion transport</keyword>
<dbReference type="InterPro" id="IPR003445">
    <property type="entry name" value="Cat_transpt"/>
</dbReference>
<feature type="transmembrane region" description="Helical" evidence="9">
    <location>
        <begin position="36"/>
        <end position="57"/>
    </location>
</feature>
<protein>
    <submittedName>
        <fullName evidence="10">Trk system potassium uptake protein TrkH</fullName>
    </submittedName>
</protein>
<feature type="transmembrane region" description="Helical" evidence="9">
    <location>
        <begin position="69"/>
        <end position="89"/>
    </location>
</feature>
<evidence type="ECO:0000256" key="6">
    <source>
        <dbReference type="ARBA" id="ARBA00022989"/>
    </source>
</evidence>
<evidence type="ECO:0000256" key="2">
    <source>
        <dbReference type="ARBA" id="ARBA00009137"/>
    </source>
</evidence>
<accession>A0A1G7WZN1</accession>